<sequence>MHLLFNFMLPEIVGWNSVVQLAVVNCADYTNVDLCAYFGVPGFPTIRFFAPFSRKRDLGLNVELHERTSEGLIEKCALLIRNYSDHHVLPLEWPQLKAVKEIDFDVADDKRPVLVIAEKNDSLIGTEVILDLSSFDDYITVYRTIANSSTTDSLPVVKRVFKSGKSELVYSEKIGNISKMNAYELKKEIVRKIREVYLTDVWPVSNLDDKVNIATTTKAPTVVKEYKVVAVDVTDLYNALHYTLYQEITLKKRLNTTQIEALHQFLIAIDNHFPFRESKGEQLSRFYERSPVLWLWWAHNQVNTRLAGDESEDPSHPKIQFPPLSACSDCRNKGKSLKWNQKRVLDYLSSHYNFSSSHL</sequence>
<dbReference type="PANTHER" id="PTHR22897">
    <property type="entry name" value="QUIESCIN Q6-RELATED SULFHYDRYL OXIDASE"/>
    <property type="match status" value="1"/>
</dbReference>
<protein>
    <submittedName>
        <fullName evidence="1">Sulfhydryl oxidase 1-like protein</fullName>
    </submittedName>
</protein>
<dbReference type="OrthoDB" id="59470at2759"/>
<reference evidence="1 2" key="1">
    <citation type="journal article" date="2018" name="Gigascience">
        <title>Genomes of trombidid mites reveal novel predicted allergens and laterally-transferred genes associated with secondary metabolism.</title>
        <authorList>
            <person name="Dong X."/>
            <person name="Chaisiri K."/>
            <person name="Xia D."/>
            <person name="Armstrong S.D."/>
            <person name="Fang Y."/>
            <person name="Donnelly M.J."/>
            <person name="Kadowaki T."/>
            <person name="McGarry J.W."/>
            <person name="Darby A.C."/>
            <person name="Makepeace B.L."/>
        </authorList>
    </citation>
    <scope>NUCLEOTIDE SEQUENCE [LARGE SCALE GENOMIC DNA]</scope>
    <source>
        <strain evidence="1">UoL-UT</strain>
    </source>
</reference>
<dbReference type="InterPro" id="IPR036774">
    <property type="entry name" value="ERV/ALR_sulphydryl_oxid_sf"/>
</dbReference>
<dbReference type="VEuPathDB" id="VectorBase:LDEU000311"/>
<dbReference type="GO" id="GO:0000139">
    <property type="term" value="C:Golgi membrane"/>
    <property type="evidence" value="ECO:0007669"/>
    <property type="project" value="TreeGrafter"/>
</dbReference>
<dbReference type="PANTHER" id="PTHR22897:SF8">
    <property type="entry name" value="SULFHYDRYL OXIDASE"/>
    <property type="match status" value="1"/>
</dbReference>
<dbReference type="Proteomes" id="UP000288716">
    <property type="component" value="Unassembled WGS sequence"/>
</dbReference>
<dbReference type="AlphaFoldDB" id="A0A443SW24"/>
<proteinExistence type="predicted"/>
<comment type="caution">
    <text evidence="1">The sequence shown here is derived from an EMBL/GenBank/DDBJ whole genome shotgun (WGS) entry which is preliminary data.</text>
</comment>
<name>A0A443SW24_9ACAR</name>
<dbReference type="SUPFAM" id="SSF69000">
    <property type="entry name" value="FAD-dependent thiol oxidase"/>
    <property type="match status" value="1"/>
</dbReference>
<organism evidence="1 2">
    <name type="scientific">Leptotrombidium deliense</name>
    <dbReference type="NCBI Taxonomy" id="299467"/>
    <lineage>
        <taxon>Eukaryota</taxon>
        <taxon>Metazoa</taxon>
        <taxon>Ecdysozoa</taxon>
        <taxon>Arthropoda</taxon>
        <taxon>Chelicerata</taxon>
        <taxon>Arachnida</taxon>
        <taxon>Acari</taxon>
        <taxon>Acariformes</taxon>
        <taxon>Trombidiformes</taxon>
        <taxon>Prostigmata</taxon>
        <taxon>Anystina</taxon>
        <taxon>Parasitengona</taxon>
        <taxon>Trombiculoidea</taxon>
        <taxon>Trombiculidae</taxon>
        <taxon>Leptotrombidium</taxon>
    </lineage>
</organism>
<evidence type="ECO:0000313" key="2">
    <source>
        <dbReference type="Proteomes" id="UP000288716"/>
    </source>
</evidence>
<dbReference type="GO" id="GO:0005615">
    <property type="term" value="C:extracellular space"/>
    <property type="evidence" value="ECO:0007669"/>
    <property type="project" value="TreeGrafter"/>
</dbReference>
<keyword evidence="2" id="KW-1185">Reference proteome</keyword>
<dbReference type="Gene3D" id="1.20.120.310">
    <property type="entry name" value="ERV/ALR sulfhydryl oxidase domain"/>
    <property type="match status" value="1"/>
</dbReference>
<dbReference type="InterPro" id="IPR039798">
    <property type="entry name" value="Sulfhydryl_oxidase"/>
</dbReference>
<dbReference type="Gene3D" id="3.40.30.10">
    <property type="entry name" value="Glutaredoxin"/>
    <property type="match status" value="2"/>
</dbReference>
<dbReference type="EMBL" id="NCKV01000078">
    <property type="protein sequence ID" value="RWS31728.1"/>
    <property type="molecule type" value="Genomic_DNA"/>
</dbReference>
<gene>
    <name evidence="1" type="ORF">B4U80_05110</name>
</gene>
<accession>A0A443SW24</accession>
<dbReference type="GO" id="GO:0003756">
    <property type="term" value="F:protein disulfide isomerase activity"/>
    <property type="evidence" value="ECO:0007669"/>
    <property type="project" value="TreeGrafter"/>
</dbReference>
<evidence type="ECO:0000313" key="1">
    <source>
        <dbReference type="EMBL" id="RWS31728.1"/>
    </source>
</evidence>
<dbReference type="GO" id="GO:0006457">
    <property type="term" value="P:protein folding"/>
    <property type="evidence" value="ECO:0007669"/>
    <property type="project" value="TreeGrafter"/>
</dbReference>
<dbReference type="GO" id="GO:0016971">
    <property type="term" value="F:flavin-dependent sulfhydryl oxidase activity"/>
    <property type="evidence" value="ECO:0007669"/>
    <property type="project" value="InterPro"/>
</dbReference>